<evidence type="ECO:0000256" key="5">
    <source>
        <dbReference type="ARBA" id="ARBA00022679"/>
    </source>
</evidence>
<evidence type="ECO:0000313" key="10">
    <source>
        <dbReference type="EMBL" id="XBH18447.1"/>
    </source>
</evidence>
<dbReference type="GO" id="GO:0016020">
    <property type="term" value="C:membrane"/>
    <property type="evidence" value="ECO:0007669"/>
    <property type="project" value="UniProtKB-SubCell"/>
</dbReference>
<feature type="transmembrane region" description="Helical" evidence="9">
    <location>
        <begin position="299"/>
        <end position="317"/>
    </location>
</feature>
<evidence type="ECO:0000256" key="3">
    <source>
        <dbReference type="ARBA" id="ARBA00004991"/>
    </source>
</evidence>
<reference evidence="10" key="1">
    <citation type="submission" date="2023-03" db="EMBL/GenBank/DDBJ databases">
        <title>Edaphobacter sp.</title>
        <authorList>
            <person name="Huber K.J."/>
            <person name="Papendorf J."/>
            <person name="Pilke C."/>
            <person name="Bunk B."/>
            <person name="Sproeer C."/>
            <person name="Pester M."/>
        </authorList>
    </citation>
    <scope>NUCLEOTIDE SEQUENCE</scope>
    <source>
        <strain evidence="10">DSM 110680</strain>
    </source>
</reference>
<evidence type="ECO:0000256" key="4">
    <source>
        <dbReference type="ARBA" id="ARBA00022676"/>
    </source>
</evidence>
<dbReference type="GO" id="GO:0008120">
    <property type="term" value="F:ceramide glucosyltransferase activity"/>
    <property type="evidence" value="ECO:0007669"/>
    <property type="project" value="TreeGrafter"/>
</dbReference>
<evidence type="ECO:0000256" key="1">
    <source>
        <dbReference type="ARBA" id="ARBA00004141"/>
    </source>
</evidence>
<dbReference type="Gene3D" id="3.90.550.10">
    <property type="entry name" value="Spore Coat Polysaccharide Biosynthesis Protein SpsA, Chain A"/>
    <property type="match status" value="1"/>
</dbReference>
<keyword evidence="5" id="KW-0808">Transferase</keyword>
<gene>
    <name evidence="10" type="primary">hpnI</name>
    <name evidence="10" type="ORF">P8935_03715</name>
</gene>
<dbReference type="GO" id="GO:0006679">
    <property type="term" value="P:glucosylceramide biosynthetic process"/>
    <property type="evidence" value="ECO:0007669"/>
    <property type="project" value="TreeGrafter"/>
</dbReference>
<evidence type="ECO:0000256" key="7">
    <source>
        <dbReference type="ARBA" id="ARBA00022989"/>
    </source>
</evidence>
<dbReference type="NCBIfam" id="TIGR03472">
    <property type="entry name" value="HpnI"/>
    <property type="match status" value="1"/>
</dbReference>
<dbReference type="EMBL" id="CP121196">
    <property type="protein sequence ID" value="XBH18447.1"/>
    <property type="molecule type" value="Genomic_DNA"/>
</dbReference>
<proteinExistence type="predicted"/>
<feature type="transmembrane region" description="Helical" evidence="9">
    <location>
        <begin position="323"/>
        <end position="347"/>
    </location>
</feature>
<evidence type="ECO:0000256" key="8">
    <source>
        <dbReference type="ARBA" id="ARBA00023136"/>
    </source>
</evidence>
<keyword evidence="7 9" id="KW-1133">Transmembrane helix</keyword>
<keyword evidence="6 9" id="KW-0812">Transmembrane</keyword>
<accession>A0AAU7DMC7</accession>
<dbReference type="RefSeq" id="WP_348263672.1">
    <property type="nucleotide sequence ID" value="NZ_CP121196.1"/>
</dbReference>
<evidence type="ECO:0000256" key="2">
    <source>
        <dbReference type="ARBA" id="ARBA00004760"/>
    </source>
</evidence>
<protein>
    <submittedName>
        <fullName evidence="10">Bacteriohopanetetrol glucosamine biosynthesis glycosyltransferase HpnI</fullName>
    </submittedName>
</protein>
<dbReference type="InterPro" id="IPR017835">
    <property type="entry name" value="Hopen-assoc_HpnI"/>
</dbReference>
<sequence length="395" mass="42701">MNTHTFALAVEALTTVLAIAGMAYFVFAIVAARVFLSLRRTPLAAFAPGVSILKSLKGLDPGMLDAFRSHCGQTYTGEFELLFGVSSLDDPAVAAVHQLQSEFPDRSIQLIVCPARLGSNGKVSTLAQLVPYARHAFLLVNDSDITVSPHYLEQVMAHFAPLPQQPDHEAPKAVGLVTALYRGRAHGTLGSHLESLGIATDFMPSVLVARLIESGLRYGLGSTLAVSRESLEKIGGFETLVDHLADDYELGERIYKAGYRVALSSEVVETSVPAYAWNGFCDHQLRWLRTVRDARPGGYLGLLFTQGFTLAVLNILASGASPVSLWILALSFFLRLTLAMTVGAEVLGDHSVLPSLWLLPVRDLVATGLWVAGFAGNTIVWRGERFTVKRGKLVA</sequence>
<comment type="pathway">
    <text evidence="3">Sphingolipid metabolism.</text>
</comment>
<keyword evidence="4" id="KW-0328">Glycosyltransferase</keyword>
<comment type="subcellular location">
    <subcellularLocation>
        <location evidence="1">Membrane</location>
        <topology evidence="1">Multi-pass membrane protein</topology>
    </subcellularLocation>
</comment>
<evidence type="ECO:0000256" key="9">
    <source>
        <dbReference type="SAM" id="Phobius"/>
    </source>
</evidence>
<name>A0AAU7DMC7_9BACT</name>
<keyword evidence="8 9" id="KW-0472">Membrane</keyword>
<dbReference type="Pfam" id="PF13506">
    <property type="entry name" value="Glyco_transf_21"/>
    <property type="match status" value="1"/>
</dbReference>
<dbReference type="PANTHER" id="PTHR12726">
    <property type="entry name" value="CERAMIDE GLUCOSYLTRANSFERASE"/>
    <property type="match status" value="1"/>
</dbReference>
<dbReference type="InterPro" id="IPR025993">
    <property type="entry name" value="Ceramide_glucosylTrfase"/>
</dbReference>
<comment type="pathway">
    <text evidence="2">Lipid metabolism; sphingolipid metabolism.</text>
</comment>
<dbReference type="PANTHER" id="PTHR12726:SF0">
    <property type="entry name" value="CERAMIDE GLUCOSYLTRANSFERASE"/>
    <property type="match status" value="1"/>
</dbReference>
<dbReference type="InterPro" id="IPR029044">
    <property type="entry name" value="Nucleotide-diphossugar_trans"/>
</dbReference>
<feature type="transmembrane region" description="Helical" evidence="9">
    <location>
        <begin position="12"/>
        <end position="36"/>
    </location>
</feature>
<dbReference type="SUPFAM" id="SSF53448">
    <property type="entry name" value="Nucleotide-diphospho-sugar transferases"/>
    <property type="match status" value="1"/>
</dbReference>
<dbReference type="AlphaFoldDB" id="A0AAU7DMC7"/>
<evidence type="ECO:0000256" key="6">
    <source>
        <dbReference type="ARBA" id="ARBA00022692"/>
    </source>
</evidence>
<organism evidence="10">
    <name type="scientific">Telmatobacter sp. DSM 110680</name>
    <dbReference type="NCBI Taxonomy" id="3036704"/>
    <lineage>
        <taxon>Bacteria</taxon>
        <taxon>Pseudomonadati</taxon>
        <taxon>Acidobacteriota</taxon>
        <taxon>Terriglobia</taxon>
        <taxon>Terriglobales</taxon>
        <taxon>Acidobacteriaceae</taxon>
        <taxon>Telmatobacter</taxon>
    </lineage>
</organism>